<evidence type="ECO:0000256" key="4">
    <source>
        <dbReference type="ARBA" id="ARBA00022448"/>
    </source>
</evidence>
<sequence>MVWVVYLRPIYSRREGSIGTIIYFSSGYWNINLEEMMEAGVHFGHGTRKWNPKMAPYISAKRKGIHITNLTRTALFLSEACDLVFDTTSRGKQFLIVGTKNKAADSVEWAAIRARCHYVNKKWLGGNILADELVVVVLVSLVPLVVPIPVMLLGLFTSGIQVLIFATLAAAYIGES</sequence>
<dbReference type="GO" id="GO:0003735">
    <property type="term" value="F:structural constituent of ribosome"/>
    <property type="evidence" value="ECO:0000318"/>
    <property type="project" value="GO_Central"/>
</dbReference>
<evidence type="ECO:0000256" key="7">
    <source>
        <dbReference type="ARBA" id="ARBA00022781"/>
    </source>
</evidence>
<comment type="similarity">
    <text evidence="2">Belongs to the universal ribosomal protein uS2 family.</text>
</comment>
<evidence type="ECO:0000256" key="5">
    <source>
        <dbReference type="ARBA" id="ARBA00022547"/>
    </source>
</evidence>
<keyword evidence="9 15" id="KW-1133">Transmembrane helix</keyword>
<dbReference type="CDD" id="cd01425">
    <property type="entry name" value="RPS2"/>
    <property type="match status" value="1"/>
</dbReference>
<evidence type="ECO:0000313" key="17">
    <source>
        <dbReference type="Proteomes" id="UP000011115"/>
    </source>
</evidence>
<keyword evidence="6 15" id="KW-0812">Transmembrane</keyword>
<dbReference type="HOGENOM" id="CLU_1527807_0_0_1"/>
<evidence type="ECO:0000256" key="2">
    <source>
        <dbReference type="ARBA" id="ARBA00006242"/>
    </source>
</evidence>
<dbReference type="InterPro" id="IPR035908">
    <property type="entry name" value="F0_ATP_A_sf"/>
</dbReference>
<dbReference type="SUPFAM" id="SSF81336">
    <property type="entry name" value="F1F0 ATP synthase subunit A"/>
    <property type="match status" value="1"/>
</dbReference>
<evidence type="ECO:0000256" key="10">
    <source>
        <dbReference type="ARBA" id="ARBA00023065"/>
    </source>
</evidence>
<dbReference type="Proteomes" id="UP000011115">
    <property type="component" value="Unassembled WGS sequence"/>
</dbReference>
<evidence type="ECO:0000256" key="15">
    <source>
        <dbReference type="SAM" id="Phobius"/>
    </source>
</evidence>
<dbReference type="STRING" id="4113.M1BHU3"/>
<accession>M1BHU3</accession>
<name>M1BHU3_SOLTU</name>
<dbReference type="HAMAP" id="MF_00291_B">
    <property type="entry name" value="Ribosomal_uS2_B"/>
    <property type="match status" value="1"/>
</dbReference>
<dbReference type="EnsemblPlants" id="PGSC0003DMT400045540">
    <property type="protein sequence ID" value="PGSC0003DMT400045540"/>
    <property type="gene ID" value="PGSC0003DMG403017663"/>
</dbReference>
<dbReference type="SUPFAM" id="SSF52313">
    <property type="entry name" value="Ribosomal protein S2"/>
    <property type="match status" value="1"/>
</dbReference>
<dbReference type="PRINTS" id="PR00395">
    <property type="entry name" value="RIBOSOMALS2"/>
</dbReference>
<feature type="transmembrane region" description="Helical" evidence="15">
    <location>
        <begin position="123"/>
        <end position="146"/>
    </location>
</feature>
<reference evidence="17" key="1">
    <citation type="journal article" date="2011" name="Nature">
        <title>Genome sequence and analysis of the tuber crop potato.</title>
        <authorList>
            <consortium name="The Potato Genome Sequencing Consortium"/>
        </authorList>
    </citation>
    <scope>NUCLEOTIDE SEQUENCE [LARGE SCALE GENOMIC DNA]</scope>
    <source>
        <strain evidence="17">cv. DM1-3 516 R44</strain>
    </source>
</reference>
<evidence type="ECO:0000256" key="11">
    <source>
        <dbReference type="ARBA" id="ARBA00023136"/>
    </source>
</evidence>
<keyword evidence="11 15" id="KW-0472">Membrane</keyword>
<dbReference type="Pfam" id="PF00318">
    <property type="entry name" value="Ribosomal_S2"/>
    <property type="match status" value="1"/>
</dbReference>
<dbReference type="GO" id="GO:1902600">
    <property type="term" value="P:proton transmembrane transport"/>
    <property type="evidence" value="ECO:0007669"/>
    <property type="project" value="UniProtKB-KW"/>
</dbReference>
<keyword evidence="17" id="KW-1185">Reference proteome</keyword>
<dbReference type="Gene3D" id="3.40.50.10490">
    <property type="entry name" value="Glucose-6-phosphate isomerase like protein, domain 1"/>
    <property type="match status" value="1"/>
</dbReference>
<keyword evidence="13" id="KW-0066">ATP synthesis</keyword>
<dbReference type="ExpressionAtlas" id="M1BHU3">
    <property type="expression patterns" value="baseline"/>
</dbReference>
<dbReference type="AlphaFoldDB" id="M1BHU3"/>
<evidence type="ECO:0000256" key="14">
    <source>
        <dbReference type="ARBA" id="ARBA00035155"/>
    </source>
</evidence>
<dbReference type="PANTHER" id="PTHR12534:SF0">
    <property type="entry name" value="SMALL RIBOSOMAL SUBUNIT PROTEIN US2M"/>
    <property type="match status" value="1"/>
</dbReference>
<dbReference type="PANTHER" id="PTHR12534">
    <property type="entry name" value="30S RIBOSOMAL PROTEIN S2 PROKARYOTIC AND ORGANELLAR"/>
    <property type="match status" value="1"/>
</dbReference>
<dbReference type="Gramene" id="PGSC0003DMT400045540">
    <property type="protein sequence ID" value="PGSC0003DMT400045540"/>
    <property type="gene ID" value="PGSC0003DMG403017663"/>
</dbReference>
<reference evidence="16" key="2">
    <citation type="submission" date="2015-06" db="UniProtKB">
        <authorList>
            <consortium name="EnsemblPlants"/>
        </authorList>
    </citation>
    <scope>IDENTIFICATION</scope>
    <source>
        <strain evidence="16">DM1-3 516 R44</strain>
    </source>
</reference>
<evidence type="ECO:0000313" key="16">
    <source>
        <dbReference type="EnsemblPlants" id="PGSC0003DMT400045540"/>
    </source>
</evidence>
<evidence type="ECO:0000256" key="13">
    <source>
        <dbReference type="ARBA" id="ARBA00023310"/>
    </source>
</evidence>
<keyword evidence="8" id="KW-0689">Ribosomal protein</keyword>
<dbReference type="InterPro" id="IPR023591">
    <property type="entry name" value="Ribosomal_uS2_flav_dom_sf"/>
</dbReference>
<keyword evidence="4" id="KW-0813">Transport</keyword>
<evidence type="ECO:0000256" key="1">
    <source>
        <dbReference type="ARBA" id="ARBA00004141"/>
    </source>
</evidence>
<comment type="similarity">
    <text evidence="3">Belongs to the ATPase A chain family.</text>
</comment>
<dbReference type="InParanoid" id="M1BHU3"/>
<keyword evidence="7" id="KW-0375">Hydrogen ion transport</keyword>
<dbReference type="InterPro" id="IPR001865">
    <property type="entry name" value="Ribosomal_uS2"/>
</dbReference>
<evidence type="ECO:0000256" key="12">
    <source>
        <dbReference type="ARBA" id="ARBA00023274"/>
    </source>
</evidence>
<keyword evidence="12" id="KW-0687">Ribonucleoprotein</keyword>
<organism evidence="16 17">
    <name type="scientific">Solanum tuberosum</name>
    <name type="common">Potato</name>
    <dbReference type="NCBI Taxonomy" id="4113"/>
    <lineage>
        <taxon>Eukaryota</taxon>
        <taxon>Viridiplantae</taxon>
        <taxon>Streptophyta</taxon>
        <taxon>Embryophyta</taxon>
        <taxon>Tracheophyta</taxon>
        <taxon>Spermatophyta</taxon>
        <taxon>Magnoliopsida</taxon>
        <taxon>eudicotyledons</taxon>
        <taxon>Gunneridae</taxon>
        <taxon>Pentapetalae</taxon>
        <taxon>asterids</taxon>
        <taxon>lamiids</taxon>
        <taxon>Solanales</taxon>
        <taxon>Solanaceae</taxon>
        <taxon>Solanoideae</taxon>
        <taxon>Solaneae</taxon>
        <taxon>Solanum</taxon>
    </lineage>
</organism>
<dbReference type="InterPro" id="IPR005706">
    <property type="entry name" value="Ribosomal_uS2_bac/mit/plastid"/>
</dbReference>
<dbReference type="GO" id="GO:0006412">
    <property type="term" value="P:translation"/>
    <property type="evidence" value="ECO:0007669"/>
    <property type="project" value="InterPro"/>
</dbReference>
<comment type="subcellular location">
    <subcellularLocation>
        <location evidence="1">Membrane</location>
        <topology evidence="1">Multi-pass membrane protein</topology>
    </subcellularLocation>
</comment>
<keyword evidence="10" id="KW-0406">Ion transport</keyword>
<feature type="transmembrane region" description="Helical" evidence="15">
    <location>
        <begin position="152"/>
        <end position="173"/>
    </location>
</feature>
<dbReference type="PROSITE" id="PS00962">
    <property type="entry name" value="RIBOSOMAL_S2_1"/>
    <property type="match status" value="1"/>
</dbReference>
<evidence type="ECO:0000256" key="9">
    <source>
        <dbReference type="ARBA" id="ARBA00022989"/>
    </source>
</evidence>
<evidence type="ECO:0000256" key="8">
    <source>
        <dbReference type="ARBA" id="ARBA00022980"/>
    </source>
</evidence>
<dbReference type="GO" id="GO:0005763">
    <property type="term" value="C:mitochondrial small ribosomal subunit"/>
    <property type="evidence" value="ECO:0000318"/>
    <property type="project" value="GO_Central"/>
</dbReference>
<protein>
    <recommendedName>
        <fullName evidence="14">Small ribosomal subunit protein uS2c</fullName>
    </recommendedName>
</protein>
<dbReference type="InterPro" id="IPR018130">
    <property type="entry name" value="Ribosomal_uS2_CS"/>
</dbReference>
<proteinExistence type="inferred from homology"/>
<dbReference type="GO" id="GO:0045259">
    <property type="term" value="C:proton-transporting ATP synthase complex"/>
    <property type="evidence" value="ECO:0007669"/>
    <property type="project" value="UniProtKB-KW"/>
</dbReference>
<evidence type="ECO:0000256" key="6">
    <source>
        <dbReference type="ARBA" id="ARBA00022692"/>
    </source>
</evidence>
<evidence type="ECO:0000256" key="3">
    <source>
        <dbReference type="ARBA" id="ARBA00006810"/>
    </source>
</evidence>
<dbReference type="NCBIfam" id="TIGR01011">
    <property type="entry name" value="rpsB_bact"/>
    <property type="match status" value="1"/>
</dbReference>
<keyword evidence="5" id="KW-0138">CF(0)</keyword>
<dbReference type="Gene3D" id="1.20.120.220">
    <property type="entry name" value="ATP synthase, F0 complex, subunit A"/>
    <property type="match status" value="1"/>
</dbReference>
<dbReference type="GO" id="GO:0006754">
    <property type="term" value="P:ATP biosynthetic process"/>
    <property type="evidence" value="ECO:0007669"/>
    <property type="project" value="UniProtKB-KW"/>
</dbReference>